<reference evidence="1" key="1">
    <citation type="journal article" date="2020" name="mSystems">
        <title>Genome- and Community-Level Interaction Insights into Carbon Utilization and Element Cycling Functions of Hydrothermarchaeota in Hydrothermal Sediment.</title>
        <authorList>
            <person name="Zhou Z."/>
            <person name="Liu Y."/>
            <person name="Xu W."/>
            <person name="Pan J."/>
            <person name="Luo Z.H."/>
            <person name="Li M."/>
        </authorList>
    </citation>
    <scope>NUCLEOTIDE SEQUENCE [LARGE SCALE GENOMIC DNA]</scope>
    <source>
        <strain evidence="1">SpSt-69</strain>
    </source>
</reference>
<gene>
    <name evidence="1" type="ORF">ENU66_00635</name>
</gene>
<accession>A0A7V4E3S1</accession>
<dbReference type="EMBL" id="DTDJ01000008">
    <property type="protein sequence ID" value="HGL16840.1"/>
    <property type="molecule type" value="Genomic_DNA"/>
</dbReference>
<sequence>MKCKIPYKAVDITGIEGVIGGGSCAIMIVAGKLTAKISKVFKKLIFKIPYIINNPVKINALIPPNL</sequence>
<comment type="caution">
    <text evidence="1">The sequence shown here is derived from an EMBL/GenBank/DDBJ whole genome shotgun (WGS) entry which is preliminary data.</text>
</comment>
<name>A0A7V4E3S1_UNCW3</name>
<proteinExistence type="predicted"/>
<evidence type="ECO:0000313" key="1">
    <source>
        <dbReference type="EMBL" id="HGL16840.1"/>
    </source>
</evidence>
<protein>
    <submittedName>
        <fullName evidence="1">Uncharacterized protein</fullName>
    </submittedName>
</protein>
<dbReference type="AlphaFoldDB" id="A0A7V4E3S1"/>
<organism evidence="1">
    <name type="scientific">candidate division WOR-3 bacterium</name>
    <dbReference type="NCBI Taxonomy" id="2052148"/>
    <lineage>
        <taxon>Bacteria</taxon>
        <taxon>Bacteria division WOR-3</taxon>
    </lineage>
</organism>